<keyword evidence="2" id="KW-1185">Reference proteome</keyword>
<reference evidence="1 2" key="1">
    <citation type="submission" date="2018-11" db="EMBL/GenBank/DDBJ databases">
        <authorList>
            <consortium name="Pathogen Informatics"/>
        </authorList>
    </citation>
    <scope>NUCLEOTIDE SEQUENCE [LARGE SCALE GENOMIC DNA]</scope>
    <source>
        <strain evidence="1 2">Zambia</strain>
    </source>
</reference>
<organism evidence="1 2">
    <name type="scientific">Schistosoma margrebowiei</name>
    <dbReference type="NCBI Taxonomy" id="48269"/>
    <lineage>
        <taxon>Eukaryota</taxon>
        <taxon>Metazoa</taxon>
        <taxon>Spiralia</taxon>
        <taxon>Lophotrochozoa</taxon>
        <taxon>Platyhelminthes</taxon>
        <taxon>Trematoda</taxon>
        <taxon>Digenea</taxon>
        <taxon>Strigeidida</taxon>
        <taxon>Schistosomatoidea</taxon>
        <taxon>Schistosomatidae</taxon>
        <taxon>Schistosoma</taxon>
    </lineage>
</organism>
<dbReference type="Proteomes" id="UP000277204">
    <property type="component" value="Unassembled WGS sequence"/>
</dbReference>
<dbReference type="AlphaFoldDB" id="A0A183LFC9"/>
<evidence type="ECO:0000313" key="2">
    <source>
        <dbReference type="Proteomes" id="UP000277204"/>
    </source>
</evidence>
<proteinExistence type="predicted"/>
<sequence length="74" mass="8299">MRCQTLITCAHLQRAVDGCSRDVYVWDLVVSKGYRDLTKGVQAWLLSVTEPVQGHKDSGTVIWPSLAQLNKRAQ</sequence>
<name>A0A183LFC9_9TREM</name>
<dbReference type="EMBL" id="UZAI01000637">
    <property type="protein sequence ID" value="VDO55153.1"/>
    <property type="molecule type" value="Genomic_DNA"/>
</dbReference>
<accession>A0A183LFC9</accession>
<evidence type="ECO:0000313" key="1">
    <source>
        <dbReference type="EMBL" id="VDO55153.1"/>
    </source>
</evidence>
<gene>
    <name evidence="1" type="ORF">SMRZ_LOCUS2504</name>
</gene>
<protein>
    <submittedName>
        <fullName evidence="1">Uncharacterized protein</fullName>
    </submittedName>
</protein>